<dbReference type="Proteomes" id="UP000003676">
    <property type="component" value="Unassembled WGS sequence"/>
</dbReference>
<protein>
    <submittedName>
        <fullName evidence="1">Uncharacterized protein</fullName>
    </submittedName>
</protein>
<reference evidence="1 2" key="2">
    <citation type="submission" date="2008-10" db="EMBL/GenBank/DDBJ databases">
        <authorList>
            <person name="Fulton L."/>
            <person name="Clifton S."/>
            <person name="Fulton B."/>
            <person name="Xu J."/>
            <person name="Minx P."/>
            <person name="Pepin K.H."/>
            <person name="Johnson M."/>
            <person name="Bhonagiri V."/>
            <person name="Nash W.E."/>
            <person name="Mardis E.R."/>
            <person name="Wilson R.K."/>
        </authorList>
    </citation>
    <scope>NUCLEOTIDE SEQUENCE [LARGE SCALE GENOMIC DNA]</scope>
    <source>
        <strain evidence="1 2">ATCC 29098</strain>
    </source>
</reference>
<dbReference type="AlphaFoldDB" id="B6WT91"/>
<proteinExistence type="predicted"/>
<name>B6WT91_9BACT</name>
<reference evidence="1 2" key="1">
    <citation type="submission" date="2008-10" db="EMBL/GenBank/DDBJ databases">
        <title>Draft genome sequence of Desulvovibrio piger (ATCC 29098).</title>
        <authorList>
            <person name="Sudarsanam P."/>
            <person name="Ley R."/>
            <person name="Guruge J."/>
            <person name="Turnbaugh P.J."/>
            <person name="Mahowald M."/>
            <person name="Liep D."/>
            <person name="Gordon J."/>
        </authorList>
    </citation>
    <scope>NUCLEOTIDE SEQUENCE [LARGE SCALE GENOMIC DNA]</scope>
    <source>
        <strain evidence="1 2">ATCC 29098</strain>
    </source>
</reference>
<dbReference type="HOGENOM" id="CLU_2342219_0_0_7"/>
<dbReference type="RefSeq" id="WP_006005898.1">
    <property type="nucleotide sequence ID" value="NZ_DS996355.1"/>
</dbReference>
<evidence type="ECO:0000313" key="2">
    <source>
        <dbReference type="Proteomes" id="UP000003676"/>
    </source>
</evidence>
<gene>
    <name evidence="1" type="ORF">DESPIG_01296</name>
</gene>
<sequence length="97" mass="10773">MGWLSALLGLGGKALEKILPDRARIQQQQMEINAETERTSGGRMTPRKLLMYLLAVAAGWELLLRPVIATYWPDVLLPPSMGKELWLAVSAMFGMGF</sequence>
<organism evidence="1 2">
    <name type="scientific">Desulfovibrio piger ATCC 29098</name>
    <dbReference type="NCBI Taxonomy" id="411464"/>
    <lineage>
        <taxon>Bacteria</taxon>
        <taxon>Pseudomonadati</taxon>
        <taxon>Thermodesulfobacteriota</taxon>
        <taxon>Desulfovibrionia</taxon>
        <taxon>Desulfovibrionales</taxon>
        <taxon>Desulfovibrionaceae</taxon>
        <taxon>Desulfovibrio</taxon>
    </lineage>
</organism>
<evidence type="ECO:0000313" key="1">
    <source>
        <dbReference type="EMBL" id="EEB33781.1"/>
    </source>
</evidence>
<dbReference type="OrthoDB" id="5459762at2"/>
<accession>B6WT91</accession>
<dbReference type="eggNOG" id="ENOG50318RB">
    <property type="taxonomic scope" value="Bacteria"/>
</dbReference>
<comment type="caution">
    <text evidence="1">The sequence shown here is derived from an EMBL/GenBank/DDBJ whole genome shotgun (WGS) entry which is preliminary data.</text>
</comment>
<dbReference type="EMBL" id="ABXU01000030">
    <property type="protein sequence ID" value="EEB33781.1"/>
    <property type="molecule type" value="Genomic_DNA"/>
</dbReference>